<dbReference type="eggNOG" id="ENOG502SUYN">
    <property type="taxonomic scope" value="Eukaryota"/>
</dbReference>
<keyword evidence="2" id="KW-0472">Membrane</keyword>
<evidence type="ECO:0000256" key="1">
    <source>
        <dbReference type="SAM" id="MobiDB-lite"/>
    </source>
</evidence>
<keyword evidence="4" id="KW-1185">Reference proteome</keyword>
<keyword evidence="2" id="KW-0812">Transmembrane</keyword>
<dbReference type="RefSeq" id="XP_003016491.1">
    <property type="nucleotide sequence ID" value="XM_003016445.1"/>
</dbReference>
<dbReference type="Proteomes" id="UP000008866">
    <property type="component" value="Unassembled WGS sequence"/>
</dbReference>
<proteinExistence type="predicted"/>
<protein>
    <submittedName>
        <fullName evidence="3">Uncharacterized protein</fullName>
    </submittedName>
</protein>
<feature type="compositionally biased region" description="Low complexity" evidence="1">
    <location>
        <begin position="360"/>
        <end position="372"/>
    </location>
</feature>
<dbReference type="AlphaFoldDB" id="D4AM90"/>
<organism evidence="3 4">
    <name type="scientific">Arthroderma benhamiae (strain ATCC MYA-4681 / CBS 112371)</name>
    <name type="common">Trichophyton mentagrophytes</name>
    <dbReference type="NCBI Taxonomy" id="663331"/>
    <lineage>
        <taxon>Eukaryota</taxon>
        <taxon>Fungi</taxon>
        <taxon>Dikarya</taxon>
        <taxon>Ascomycota</taxon>
        <taxon>Pezizomycotina</taxon>
        <taxon>Eurotiomycetes</taxon>
        <taxon>Eurotiomycetidae</taxon>
        <taxon>Onygenales</taxon>
        <taxon>Arthrodermataceae</taxon>
        <taxon>Trichophyton</taxon>
    </lineage>
</organism>
<evidence type="ECO:0000313" key="4">
    <source>
        <dbReference type="Proteomes" id="UP000008866"/>
    </source>
</evidence>
<accession>D4AM90</accession>
<feature type="compositionally biased region" description="Basic and acidic residues" evidence="1">
    <location>
        <begin position="416"/>
        <end position="425"/>
    </location>
</feature>
<dbReference type="OMA" id="LALWWIH"/>
<feature type="compositionally biased region" description="Low complexity" evidence="1">
    <location>
        <begin position="340"/>
        <end position="350"/>
    </location>
</feature>
<dbReference type="GeneID" id="9521973"/>
<evidence type="ECO:0000256" key="2">
    <source>
        <dbReference type="SAM" id="Phobius"/>
    </source>
</evidence>
<dbReference type="HOGENOM" id="CLU_036015_0_0_1"/>
<dbReference type="STRING" id="663331.D4AM90"/>
<feature type="region of interest" description="Disordered" evidence="1">
    <location>
        <begin position="495"/>
        <end position="544"/>
    </location>
</feature>
<feature type="region of interest" description="Disordered" evidence="1">
    <location>
        <begin position="1"/>
        <end position="24"/>
    </location>
</feature>
<dbReference type="KEGG" id="abe:ARB_04780"/>
<feature type="region of interest" description="Disordered" evidence="1">
    <location>
        <begin position="207"/>
        <end position="229"/>
    </location>
</feature>
<sequence length="636" mass="71050">MPKLTAQGNKKPAINTPPNPPLGELSFHKTHKNLRLALLPNTSLSITLIPLPLLSTFIPNAFFFATPALFWLISLIQPQKMATTLLEYLTQPNPAVENSRSLQGLPSKCEPKEEIHLEDWKHFTYSTLMSCYGHILTTSIHGPLPEISPPVRNIELRIFDEDSLDHLLTRTVVPPVNESLRMAWRGYYSDYPGLAIDMTRGGRARAFQNDIPVPGVPTETRSRDSSDQTPVFPDWAGIQAASGQAPYLNRCPGDSKLSSKWQSNADTDKAFYKWPYAQLIKYCGETWNTRYGYIITDKELVVLRISRAMIPSGIANKRSPRNVASQLSRTTGQDSPLFVSSSPPSIRSSPARQGHLRNISASSAASAMSIDRSSSRPRQSSIAASFSSLSMSEASEHAPGSERMSSSDHMPSSQSYRDDGRGGEYRPIEMKSIPWDNSGKGKLTVKLALWWIHMMAAAPGCDTTIGPEYPPIDSWVPHPQEGGYRHTTTGLFSKKLPKNAKEISPRRAARGIVTPPRQRQPSGSPPAGHLSSPNQQSPQHPTKEEITGMCWIPERSRWQYRTRHGSVGLIRHGVPIRSSDGSYYYIQRTREGGSQWVRAESEDEEDEEEEEDEDDDNNENEFSRGLPPASNRYRRY</sequence>
<gene>
    <name evidence="3" type="ORF">ARB_04780</name>
</gene>
<feature type="compositionally biased region" description="Acidic residues" evidence="1">
    <location>
        <begin position="601"/>
        <end position="619"/>
    </location>
</feature>
<dbReference type="EMBL" id="ABSU01000002">
    <property type="protein sequence ID" value="EFE35846.1"/>
    <property type="molecule type" value="Genomic_DNA"/>
</dbReference>
<feature type="region of interest" description="Disordered" evidence="1">
    <location>
        <begin position="315"/>
        <end position="425"/>
    </location>
</feature>
<reference evidence="4" key="1">
    <citation type="journal article" date="2011" name="Genome Biol.">
        <title>Comparative and functional genomics provide insights into the pathogenicity of dermatophytic fungi.</title>
        <authorList>
            <person name="Burmester A."/>
            <person name="Shelest E."/>
            <person name="Gloeckner G."/>
            <person name="Heddergott C."/>
            <person name="Schindler S."/>
            <person name="Staib P."/>
            <person name="Heidel A."/>
            <person name="Felder M."/>
            <person name="Petzold A."/>
            <person name="Szafranski K."/>
            <person name="Feuermann M."/>
            <person name="Pedruzzi I."/>
            <person name="Priebe S."/>
            <person name="Groth M."/>
            <person name="Winkler R."/>
            <person name="Li W."/>
            <person name="Kniemeyer O."/>
            <person name="Schroeckh V."/>
            <person name="Hertweck C."/>
            <person name="Hube B."/>
            <person name="White T.C."/>
            <person name="Platzer M."/>
            <person name="Guthke R."/>
            <person name="Heitman J."/>
            <person name="Woestemeyer J."/>
            <person name="Zipfel P.F."/>
            <person name="Monod M."/>
            <person name="Brakhage A.A."/>
        </authorList>
    </citation>
    <scope>NUCLEOTIDE SEQUENCE [LARGE SCALE GENOMIC DNA]</scope>
    <source>
        <strain evidence="4">ATCC MYA-4681 / CBS 112371</strain>
    </source>
</reference>
<feature type="compositionally biased region" description="Low complexity" evidence="1">
    <location>
        <begin position="515"/>
        <end position="526"/>
    </location>
</feature>
<feature type="compositionally biased region" description="Polar residues" evidence="1">
    <location>
        <begin position="322"/>
        <end position="334"/>
    </location>
</feature>
<evidence type="ECO:0000313" key="3">
    <source>
        <dbReference type="EMBL" id="EFE35846.1"/>
    </source>
</evidence>
<feature type="transmembrane region" description="Helical" evidence="2">
    <location>
        <begin position="57"/>
        <end position="76"/>
    </location>
</feature>
<feature type="compositionally biased region" description="Low complexity" evidence="1">
    <location>
        <begin position="401"/>
        <end position="415"/>
    </location>
</feature>
<feature type="compositionally biased region" description="Polar residues" evidence="1">
    <location>
        <begin position="531"/>
        <end position="540"/>
    </location>
</feature>
<feature type="compositionally biased region" description="Low complexity" evidence="1">
    <location>
        <begin position="380"/>
        <end position="393"/>
    </location>
</feature>
<name>D4AM90_ARTBC</name>
<comment type="caution">
    <text evidence="3">The sequence shown here is derived from an EMBL/GenBank/DDBJ whole genome shotgun (WGS) entry which is preliminary data.</text>
</comment>
<feature type="region of interest" description="Disordered" evidence="1">
    <location>
        <begin position="589"/>
        <end position="636"/>
    </location>
</feature>
<keyword evidence="2" id="KW-1133">Transmembrane helix</keyword>